<sequence length="63" mass="6991">MGDAQDKRSVIPIEMDDVDYWLSGSAEEASSLLRLALEHIFDAAPLLTTSQVRACVVIQQSLW</sequence>
<evidence type="ECO:0000313" key="1">
    <source>
        <dbReference type="EMBL" id="GHC42543.1"/>
    </source>
</evidence>
<dbReference type="Proteomes" id="UP000608923">
    <property type="component" value="Unassembled WGS sequence"/>
</dbReference>
<dbReference type="InterPro" id="IPR036590">
    <property type="entry name" value="SRAP-like"/>
</dbReference>
<proteinExistence type="predicted"/>
<name>A0A8H9M4Q4_9BURK</name>
<keyword evidence="2" id="KW-1185">Reference proteome</keyword>
<reference evidence="2" key="1">
    <citation type="journal article" date="2019" name="Int. J. Syst. Evol. Microbiol.">
        <title>The Global Catalogue of Microorganisms (GCM) 10K type strain sequencing project: providing services to taxonomists for standard genome sequencing and annotation.</title>
        <authorList>
            <consortium name="The Broad Institute Genomics Platform"/>
            <consortium name="The Broad Institute Genome Sequencing Center for Infectious Disease"/>
            <person name="Wu L."/>
            <person name="Ma J."/>
        </authorList>
    </citation>
    <scope>NUCLEOTIDE SEQUENCE [LARGE SCALE GENOMIC DNA]</scope>
    <source>
        <strain evidence="2">KCTC 42083</strain>
    </source>
</reference>
<organism evidence="1 2">
    <name type="scientific">Alcaligenes pakistanensis</name>
    <dbReference type="NCBI Taxonomy" id="1482717"/>
    <lineage>
        <taxon>Bacteria</taxon>
        <taxon>Pseudomonadati</taxon>
        <taxon>Pseudomonadota</taxon>
        <taxon>Betaproteobacteria</taxon>
        <taxon>Burkholderiales</taxon>
        <taxon>Alcaligenaceae</taxon>
        <taxon>Alcaligenes</taxon>
    </lineage>
</organism>
<comment type="caution">
    <text evidence="1">The sequence shown here is derived from an EMBL/GenBank/DDBJ whole genome shotgun (WGS) entry which is preliminary data.</text>
</comment>
<protein>
    <submittedName>
        <fullName evidence="1">Uncharacterized protein</fullName>
    </submittedName>
</protein>
<gene>
    <name evidence="1" type="ORF">GCM10010096_11710</name>
</gene>
<evidence type="ECO:0000313" key="2">
    <source>
        <dbReference type="Proteomes" id="UP000608923"/>
    </source>
</evidence>
<dbReference type="SUPFAM" id="SSF143081">
    <property type="entry name" value="BB1717-like"/>
    <property type="match status" value="1"/>
</dbReference>
<dbReference type="AlphaFoldDB" id="A0A8H9M4Q4"/>
<accession>A0A8H9M4Q4</accession>
<dbReference type="EMBL" id="BMZN01000002">
    <property type="protein sequence ID" value="GHC42543.1"/>
    <property type="molecule type" value="Genomic_DNA"/>
</dbReference>